<gene>
    <name evidence="1" type="ORF">THIOM_003270</name>
</gene>
<organism evidence="1 2">
    <name type="scientific">Candidatus Thiomargarita nelsonii</name>
    <dbReference type="NCBI Taxonomy" id="1003181"/>
    <lineage>
        <taxon>Bacteria</taxon>
        <taxon>Pseudomonadati</taxon>
        <taxon>Pseudomonadota</taxon>
        <taxon>Gammaproteobacteria</taxon>
        <taxon>Thiotrichales</taxon>
        <taxon>Thiotrichaceae</taxon>
        <taxon>Thiomargarita</taxon>
    </lineage>
</organism>
<accession>A0A176RZ03</accession>
<sequence>EDDAKLSRVSVGLKSGQQSFKTTLKPRNVNGEWLPPKPVYWLLAADSKKPIDAKIRYRYKRRHNRVIDWEHNGKDLREIFPGLSIYLDEQYEED</sequence>
<name>A0A176RZ03_9GAMM</name>
<proteinExistence type="predicted"/>
<dbReference type="Proteomes" id="UP000076962">
    <property type="component" value="Unassembled WGS sequence"/>
</dbReference>
<evidence type="ECO:0000313" key="2">
    <source>
        <dbReference type="Proteomes" id="UP000076962"/>
    </source>
</evidence>
<dbReference type="EMBL" id="LUTY01001957">
    <property type="protein sequence ID" value="OAD20985.1"/>
    <property type="molecule type" value="Genomic_DNA"/>
</dbReference>
<protein>
    <submittedName>
        <fullName evidence="1">Uncharacterized protein</fullName>
    </submittedName>
</protein>
<evidence type="ECO:0000313" key="1">
    <source>
        <dbReference type="EMBL" id="OAD20985.1"/>
    </source>
</evidence>
<reference evidence="1 2" key="1">
    <citation type="submission" date="2016-05" db="EMBL/GenBank/DDBJ databases">
        <title>Single-cell genome of chain-forming Candidatus Thiomargarita nelsonii and comparison to other large sulfur-oxidizing bacteria.</title>
        <authorList>
            <person name="Winkel M."/>
            <person name="Salman V."/>
            <person name="Woyke T."/>
            <person name="Schulz-Vogt H."/>
            <person name="Richter M."/>
            <person name="Flood B."/>
            <person name="Bailey J."/>
            <person name="Amann R."/>
            <person name="Mussmann M."/>
        </authorList>
    </citation>
    <scope>NUCLEOTIDE SEQUENCE [LARGE SCALE GENOMIC DNA]</scope>
    <source>
        <strain evidence="1 2">THI036</strain>
    </source>
</reference>
<comment type="caution">
    <text evidence="1">The sequence shown here is derived from an EMBL/GenBank/DDBJ whole genome shotgun (WGS) entry which is preliminary data.</text>
</comment>
<feature type="non-terminal residue" evidence="1">
    <location>
        <position position="1"/>
    </location>
</feature>
<keyword evidence="2" id="KW-1185">Reference proteome</keyword>
<dbReference type="AlphaFoldDB" id="A0A176RZ03"/>